<dbReference type="AlphaFoldDB" id="A0AAW1L5B6"/>
<accession>A0AAW1L5B6</accession>
<protein>
    <submittedName>
        <fullName evidence="1">Uncharacterized protein</fullName>
    </submittedName>
</protein>
<evidence type="ECO:0000313" key="1">
    <source>
        <dbReference type="EMBL" id="KAK9730080.1"/>
    </source>
</evidence>
<dbReference type="EMBL" id="JASPKY010000153">
    <property type="protein sequence ID" value="KAK9730080.1"/>
    <property type="molecule type" value="Genomic_DNA"/>
</dbReference>
<proteinExistence type="predicted"/>
<keyword evidence="2" id="KW-1185">Reference proteome</keyword>
<reference evidence="1 2" key="1">
    <citation type="journal article" date="2024" name="BMC Genomics">
        <title>De novo assembly and annotation of Popillia japonica's genome with initial clues to its potential as an invasive pest.</title>
        <authorList>
            <person name="Cucini C."/>
            <person name="Boschi S."/>
            <person name="Funari R."/>
            <person name="Cardaioli E."/>
            <person name="Iannotti N."/>
            <person name="Marturano G."/>
            <person name="Paoli F."/>
            <person name="Bruttini M."/>
            <person name="Carapelli A."/>
            <person name="Frati F."/>
            <person name="Nardi F."/>
        </authorList>
    </citation>
    <scope>NUCLEOTIDE SEQUENCE [LARGE SCALE GENOMIC DNA]</scope>
    <source>
        <strain evidence="1">DMR45628</strain>
    </source>
</reference>
<comment type="caution">
    <text evidence="1">The sequence shown here is derived from an EMBL/GenBank/DDBJ whole genome shotgun (WGS) entry which is preliminary data.</text>
</comment>
<organism evidence="1 2">
    <name type="scientific">Popillia japonica</name>
    <name type="common">Japanese beetle</name>
    <dbReference type="NCBI Taxonomy" id="7064"/>
    <lineage>
        <taxon>Eukaryota</taxon>
        <taxon>Metazoa</taxon>
        <taxon>Ecdysozoa</taxon>
        <taxon>Arthropoda</taxon>
        <taxon>Hexapoda</taxon>
        <taxon>Insecta</taxon>
        <taxon>Pterygota</taxon>
        <taxon>Neoptera</taxon>
        <taxon>Endopterygota</taxon>
        <taxon>Coleoptera</taxon>
        <taxon>Polyphaga</taxon>
        <taxon>Scarabaeiformia</taxon>
        <taxon>Scarabaeidae</taxon>
        <taxon>Rutelinae</taxon>
        <taxon>Popillia</taxon>
    </lineage>
</organism>
<dbReference type="Proteomes" id="UP001458880">
    <property type="component" value="Unassembled WGS sequence"/>
</dbReference>
<evidence type="ECO:0000313" key="2">
    <source>
        <dbReference type="Proteomes" id="UP001458880"/>
    </source>
</evidence>
<gene>
    <name evidence="1" type="ORF">QE152_g15512</name>
</gene>
<sequence length="100" mass="12030">MLNQNSRLSLSENWVRFIELIGVFVGDTFGPRFLRKQGRILNTVIRPFDEERWLRFVFRSSPRQPGQVRLHLPPVLVVSREWFLGHKYWFSLNKNRNKFG</sequence>
<name>A0AAW1L5B6_POPJA</name>